<name>A0AAD8ZCU6_9TELE</name>
<dbReference type="InterPro" id="IPR036397">
    <property type="entry name" value="RNaseH_sf"/>
</dbReference>
<sequence>MNQEIVRYVASCAVCARRKTPCTPPAGKLLPLPTPPQPLSYLAIDFVTGLPVSEGNTVVLVIVDRFSKMVRFLPLKDLPTAWELAELLFHQVFRVFGLPEDIVSNRGPQFTSKVWKELLGKLNISQPDIRLPPSGQWAGFQPPLYPWNPPTSDQPAVEARCRCSEWVWEGVHHNLRKAIAAYKRKADRRHGDTPLYEPGQKVWADGRRQMAVRDPAGSWPRLTRPCTLSCDTLTRSPTMWAAPGTAELLGLSMCRH</sequence>
<dbReference type="Gene3D" id="3.30.420.10">
    <property type="entry name" value="Ribonuclease H-like superfamily/Ribonuclease H"/>
    <property type="match status" value="1"/>
</dbReference>
<dbReference type="GO" id="GO:0003676">
    <property type="term" value="F:nucleic acid binding"/>
    <property type="evidence" value="ECO:0007669"/>
    <property type="project" value="InterPro"/>
</dbReference>
<comment type="caution">
    <text evidence="2">The sequence shown here is derived from an EMBL/GenBank/DDBJ whole genome shotgun (WGS) entry which is preliminary data.</text>
</comment>
<dbReference type="InterPro" id="IPR012337">
    <property type="entry name" value="RNaseH-like_sf"/>
</dbReference>
<dbReference type="EMBL" id="JAROKS010000015">
    <property type="protein sequence ID" value="KAK1795713.1"/>
    <property type="molecule type" value="Genomic_DNA"/>
</dbReference>
<evidence type="ECO:0000313" key="3">
    <source>
        <dbReference type="Proteomes" id="UP001239994"/>
    </source>
</evidence>
<organism evidence="2 3">
    <name type="scientific">Electrophorus voltai</name>
    <dbReference type="NCBI Taxonomy" id="2609070"/>
    <lineage>
        <taxon>Eukaryota</taxon>
        <taxon>Metazoa</taxon>
        <taxon>Chordata</taxon>
        <taxon>Craniata</taxon>
        <taxon>Vertebrata</taxon>
        <taxon>Euteleostomi</taxon>
        <taxon>Actinopterygii</taxon>
        <taxon>Neopterygii</taxon>
        <taxon>Teleostei</taxon>
        <taxon>Ostariophysi</taxon>
        <taxon>Gymnotiformes</taxon>
        <taxon>Gymnotoidei</taxon>
        <taxon>Gymnotidae</taxon>
        <taxon>Electrophorus</taxon>
    </lineage>
</organism>
<accession>A0AAD8ZCU6</accession>
<protein>
    <recommendedName>
        <fullName evidence="1">Integrase catalytic domain-containing protein</fullName>
    </recommendedName>
</protein>
<dbReference type="GO" id="GO:0015074">
    <property type="term" value="P:DNA integration"/>
    <property type="evidence" value="ECO:0007669"/>
    <property type="project" value="InterPro"/>
</dbReference>
<evidence type="ECO:0000313" key="2">
    <source>
        <dbReference type="EMBL" id="KAK1795713.1"/>
    </source>
</evidence>
<dbReference type="SUPFAM" id="SSF53098">
    <property type="entry name" value="Ribonuclease H-like"/>
    <property type="match status" value="1"/>
</dbReference>
<dbReference type="InterPro" id="IPR050951">
    <property type="entry name" value="Retrovirus_Pol_polyprotein"/>
</dbReference>
<dbReference type="PANTHER" id="PTHR37984">
    <property type="entry name" value="PROTEIN CBG26694"/>
    <property type="match status" value="1"/>
</dbReference>
<keyword evidence="3" id="KW-1185">Reference proteome</keyword>
<dbReference type="Proteomes" id="UP001239994">
    <property type="component" value="Unassembled WGS sequence"/>
</dbReference>
<feature type="domain" description="Integrase catalytic" evidence="1">
    <location>
        <begin position="34"/>
        <end position="124"/>
    </location>
</feature>
<reference evidence="2" key="1">
    <citation type="submission" date="2023-03" db="EMBL/GenBank/DDBJ databases">
        <title>Electrophorus voltai genome.</title>
        <authorList>
            <person name="Bian C."/>
        </authorList>
    </citation>
    <scope>NUCLEOTIDE SEQUENCE</scope>
    <source>
        <strain evidence="2">CB-2022</strain>
        <tissue evidence="2">Muscle</tissue>
    </source>
</reference>
<dbReference type="PANTHER" id="PTHR37984:SF5">
    <property type="entry name" value="PROTEIN NYNRIN-LIKE"/>
    <property type="match status" value="1"/>
</dbReference>
<evidence type="ECO:0000259" key="1">
    <source>
        <dbReference type="PROSITE" id="PS50994"/>
    </source>
</evidence>
<dbReference type="PROSITE" id="PS50994">
    <property type="entry name" value="INTEGRASE"/>
    <property type="match status" value="1"/>
</dbReference>
<proteinExistence type="predicted"/>
<gene>
    <name evidence="2" type="ORF">P4O66_001201</name>
</gene>
<dbReference type="AlphaFoldDB" id="A0AAD8ZCU6"/>
<dbReference type="InterPro" id="IPR001584">
    <property type="entry name" value="Integrase_cat-core"/>
</dbReference>
<dbReference type="Pfam" id="PF00665">
    <property type="entry name" value="rve"/>
    <property type="match status" value="1"/>
</dbReference>